<evidence type="ECO:0000313" key="2">
    <source>
        <dbReference type="Proteomes" id="UP001336020"/>
    </source>
</evidence>
<reference evidence="1 2" key="1">
    <citation type="submission" date="2023-07" db="EMBL/GenBank/DDBJ databases">
        <authorList>
            <person name="Girao M."/>
            <person name="Carvalho M.F."/>
        </authorList>
    </citation>
    <scope>NUCLEOTIDE SEQUENCE [LARGE SCALE GENOMIC DNA]</scope>
    <source>
        <strain evidence="1 2">YIM65754</strain>
    </source>
</reference>
<evidence type="ECO:0008006" key="3">
    <source>
        <dbReference type="Google" id="ProtNLM"/>
    </source>
</evidence>
<comment type="caution">
    <text evidence="1">The sequence shown here is derived from an EMBL/GenBank/DDBJ whole genome shotgun (WGS) entry which is preliminary data.</text>
</comment>
<name>A0ABU7LAF3_9NOCA</name>
<proteinExistence type="predicted"/>
<dbReference type="RefSeq" id="WP_330133761.1">
    <property type="nucleotide sequence ID" value="NZ_JAUTXY010000005.1"/>
</dbReference>
<protein>
    <recommendedName>
        <fullName evidence="3">Polyketide cyclase/dehydrase/lipid transport protein</fullName>
    </recommendedName>
</protein>
<dbReference type="SUPFAM" id="SSF55961">
    <property type="entry name" value="Bet v1-like"/>
    <property type="match status" value="1"/>
</dbReference>
<dbReference type="Proteomes" id="UP001336020">
    <property type="component" value="Unassembled WGS sequence"/>
</dbReference>
<sequence>MTTISISTDLPLSAERARKLAATPEVMQFVLAPVLTFAMDEAPPPDVSVTPGFCASGRVKWFGLFPTWTHEIRIVRLDDLEIYTHERGGPVRTWNHRLAFLPLDDTTCRYTDEVEVEEGFRGWGTALFARVIFRHRHRRWRLLASILAAERDRRAR</sequence>
<dbReference type="InterPro" id="IPR023393">
    <property type="entry name" value="START-like_dom_sf"/>
</dbReference>
<keyword evidence="2" id="KW-1185">Reference proteome</keyword>
<accession>A0ABU7LAF3</accession>
<evidence type="ECO:0000313" key="1">
    <source>
        <dbReference type="EMBL" id="MEE2058521.1"/>
    </source>
</evidence>
<dbReference type="Gene3D" id="3.30.530.20">
    <property type="match status" value="1"/>
</dbReference>
<gene>
    <name evidence="1" type="ORF">Q7514_13415</name>
</gene>
<dbReference type="EMBL" id="JAUTXY010000005">
    <property type="protein sequence ID" value="MEE2058521.1"/>
    <property type="molecule type" value="Genomic_DNA"/>
</dbReference>
<organism evidence="1 2">
    <name type="scientific">Rhodococcus artemisiae</name>
    <dbReference type="NCBI Taxonomy" id="714159"/>
    <lineage>
        <taxon>Bacteria</taxon>
        <taxon>Bacillati</taxon>
        <taxon>Actinomycetota</taxon>
        <taxon>Actinomycetes</taxon>
        <taxon>Mycobacteriales</taxon>
        <taxon>Nocardiaceae</taxon>
        <taxon>Rhodococcus</taxon>
    </lineage>
</organism>